<proteinExistence type="predicted"/>
<gene>
    <name evidence="2" type="ORF">LNAOJCKE_0213</name>
</gene>
<feature type="domain" description="PIN" evidence="1">
    <location>
        <begin position="16"/>
        <end position="132"/>
    </location>
</feature>
<dbReference type="InterPro" id="IPR029060">
    <property type="entry name" value="PIN-like_dom_sf"/>
</dbReference>
<protein>
    <recommendedName>
        <fullName evidence="1">PIN domain-containing protein</fullName>
    </recommendedName>
</protein>
<dbReference type="InterPro" id="IPR002716">
    <property type="entry name" value="PIN_dom"/>
</dbReference>
<evidence type="ECO:0000259" key="1">
    <source>
        <dbReference type="Pfam" id="PF01850"/>
    </source>
</evidence>
<reference evidence="2" key="2">
    <citation type="submission" date="2021-08" db="EMBL/GenBank/DDBJ databases">
        <authorList>
            <person name="Tani A."/>
            <person name="Ola A."/>
            <person name="Ogura Y."/>
            <person name="Katsura K."/>
            <person name="Hayashi T."/>
        </authorList>
    </citation>
    <scope>NUCLEOTIDE SEQUENCE</scope>
    <source>
        <strain evidence="2">NBRC 15686</strain>
    </source>
</reference>
<dbReference type="Proteomes" id="UP001055039">
    <property type="component" value="Unassembled WGS sequence"/>
</dbReference>
<dbReference type="EMBL" id="BPRC01000001">
    <property type="protein sequence ID" value="GJE63021.1"/>
    <property type="molecule type" value="Genomic_DNA"/>
</dbReference>
<accession>A0ABQ4U8A0</accession>
<dbReference type="Gene3D" id="3.40.50.1010">
    <property type="entry name" value="5'-nuclease"/>
    <property type="match status" value="1"/>
</dbReference>
<organism evidence="2 3">
    <name type="scientific">Methylorubrum aminovorans</name>
    <dbReference type="NCBI Taxonomy" id="269069"/>
    <lineage>
        <taxon>Bacteria</taxon>
        <taxon>Pseudomonadati</taxon>
        <taxon>Pseudomonadota</taxon>
        <taxon>Alphaproteobacteria</taxon>
        <taxon>Hyphomicrobiales</taxon>
        <taxon>Methylobacteriaceae</taxon>
        <taxon>Methylorubrum</taxon>
    </lineage>
</organism>
<dbReference type="Pfam" id="PF01850">
    <property type="entry name" value="PIN"/>
    <property type="match status" value="1"/>
</dbReference>
<reference evidence="2" key="1">
    <citation type="journal article" date="2021" name="Front. Microbiol.">
        <title>Comprehensive Comparative Genomics and Phenotyping of Methylobacterium Species.</title>
        <authorList>
            <person name="Alessa O."/>
            <person name="Ogura Y."/>
            <person name="Fujitani Y."/>
            <person name="Takami H."/>
            <person name="Hayashi T."/>
            <person name="Sahin N."/>
            <person name="Tani A."/>
        </authorList>
    </citation>
    <scope>NUCLEOTIDE SEQUENCE</scope>
    <source>
        <strain evidence="2">NBRC 15686</strain>
    </source>
</reference>
<keyword evidence="3" id="KW-1185">Reference proteome</keyword>
<evidence type="ECO:0000313" key="2">
    <source>
        <dbReference type="EMBL" id="GJE63021.1"/>
    </source>
</evidence>
<sequence>MAKRQLAIGSMTTERVFVDTNVLIYARDARNTAKRQSATNWLLDLGTRGNASTNLQVLNELTRWILKNEPHRPLKDIQDEIGALRIWGDRPLSDEDIDVAWAVRVKLGYQWFDCLLLAAAHLQGCRYFLTEDMAHGTTFLSLTLIDPFRVSPDDLFLRN</sequence>
<name>A0ABQ4U8A0_9HYPH</name>
<dbReference type="SUPFAM" id="SSF88723">
    <property type="entry name" value="PIN domain-like"/>
    <property type="match status" value="1"/>
</dbReference>
<comment type="caution">
    <text evidence="2">The sequence shown here is derived from an EMBL/GenBank/DDBJ whole genome shotgun (WGS) entry which is preliminary data.</text>
</comment>
<evidence type="ECO:0000313" key="3">
    <source>
        <dbReference type="Proteomes" id="UP001055039"/>
    </source>
</evidence>